<comment type="caution">
    <text evidence="2">The sequence shown here is derived from an EMBL/GenBank/DDBJ whole genome shotgun (WGS) entry which is preliminary data.</text>
</comment>
<sequence>MELHWLKPLLGRPAPFVTIHLDATRADASGDEEVAGRWRALRRELERSGASATVLDEIEERVTRPTGVAGPHGRVVVADAEGVVLDRVLKEAPAQSTAHLDDVPVLLPAVRAADQATRFLLVEVDRQGADLTWSDGSGLRTAQKESVEGDHDELRKVKETGDGWRARRVQMRAEDSWERNAETVAAELDKQVVEKKPEVVLVTGDVRAVSLLCHAVAPRTKDLVVEVPGGSRADGVKQDVFHQRVAEALEAFRQRRRQDAIDRYREELGRGGAAVTSVDDVVTVLQRGQVRELLLHEDVTLPGSALGDRHLWVGPDPLQIASSQDDLAGIGVTEGARKMPADVALLRAALGQDAGLTIALDGQVEAVDGVGAVLRYTDGSTPSEAVPTQSQDQRRLRDVV</sequence>
<keyword evidence="3" id="KW-1185">Reference proteome</keyword>
<dbReference type="EMBL" id="BONO01000006">
    <property type="protein sequence ID" value="GIG35803.1"/>
    <property type="molecule type" value="Genomic_DNA"/>
</dbReference>
<dbReference type="RefSeq" id="WP_203667826.1">
    <property type="nucleotide sequence ID" value="NZ_BONO01000006.1"/>
</dbReference>
<feature type="region of interest" description="Disordered" evidence="1">
    <location>
        <begin position="378"/>
        <end position="400"/>
    </location>
</feature>
<dbReference type="Proteomes" id="UP000642125">
    <property type="component" value="Unassembled WGS sequence"/>
</dbReference>
<protein>
    <recommendedName>
        <fullName evidence="4">Peptide chain release factor 1</fullName>
    </recommendedName>
</protein>
<dbReference type="InterPro" id="IPR042226">
    <property type="entry name" value="eFR1_2_sf"/>
</dbReference>
<name>A0A919P8X8_9CELL</name>
<dbReference type="InterPro" id="IPR040701">
    <property type="entry name" value="Bact_RF_family2"/>
</dbReference>
<dbReference type="AlphaFoldDB" id="A0A919P8X8"/>
<organism evidence="2 3">
    <name type="scientific">Cellulomonas pakistanensis</name>
    <dbReference type="NCBI Taxonomy" id="992287"/>
    <lineage>
        <taxon>Bacteria</taxon>
        <taxon>Bacillati</taxon>
        <taxon>Actinomycetota</taxon>
        <taxon>Actinomycetes</taxon>
        <taxon>Micrococcales</taxon>
        <taxon>Cellulomonadaceae</taxon>
        <taxon>Cellulomonas</taxon>
    </lineage>
</organism>
<evidence type="ECO:0000313" key="2">
    <source>
        <dbReference type="EMBL" id="GIG35803.1"/>
    </source>
</evidence>
<reference evidence="2" key="1">
    <citation type="submission" date="2021-01" db="EMBL/GenBank/DDBJ databases">
        <title>Whole genome shotgun sequence of Cellulomonas pakistanensis NBRC 110800.</title>
        <authorList>
            <person name="Komaki H."/>
            <person name="Tamura T."/>
        </authorList>
    </citation>
    <scope>NUCLEOTIDE SEQUENCE</scope>
    <source>
        <strain evidence="2">NBRC 110800</strain>
    </source>
</reference>
<evidence type="ECO:0000313" key="3">
    <source>
        <dbReference type="Proteomes" id="UP000642125"/>
    </source>
</evidence>
<accession>A0A919P8X8</accession>
<dbReference type="Pfam" id="PF18844">
    <property type="entry name" value="baeRF_family2"/>
    <property type="match status" value="1"/>
</dbReference>
<dbReference type="Gene3D" id="3.30.420.60">
    <property type="entry name" value="eRF1 domain 2"/>
    <property type="match status" value="1"/>
</dbReference>
<gene>
    <name evidence="2" type="ORF">Cpa01nite_11840</name>
</gene>
<proteinExistence type="predicted"/>
<feature type="compositionally biased region" description="Polar residues" evidence="1">
    <location>
        <begin position="378"/>
        <end position="391"/>
    </location>
</feature>
<evidence type="ECO:0000256" key="1">
    <source>
        <dbReference type="SAM" id="MobiDB-lite"/>
    </source>
</evidence>
<evidence type="ECO:0008006" key="4">
    <source>
        <dbReference type="Google" id="ProtNLM"/>
    </source>
</evidence>